<evidence type="ECO:0000313" key="2">
    <source>
        <dbReference type="EMBL" id="PSK94934.1"/>
    </source>
</evidence>
<dbReference type="RefSeq" id="WP_106521615.1">
    <property type="nucleotide sequence ID" value="NZ_PYGD01000001.1"/>
</dbReference>
<dbReference type="OrthoDB" id="1011751at2"/>
<evidence type="ECO:0008006" key="4">
    <source>
        <dbReference type="Google" id="ProtNLM"/>
    </source>
</evidence>
<proteinExistence type="predicted"/>
<comment type="caution">
    <text evidence="2">The sequence shown here is derived from an EMBL/GenBank/DDBJ whole genome shotgun (WGS) entry which is preliminary data.</text>
</comment>
<sequence length="395" mass="44200">MQQNKIILKLLRPGSQKARMYGSWAALCIGLLLLFAAALAWSDFNQVLSGKDKQESMSSFVVIGKKVTNESMQRNTVENLFTETDITQLRQLPGVSEVGPLTANRYPVSASLGGNLGFYTEMFLESVDDKYLDAIPEDWSWQDGQPTLPIIMSNDFLNLYNYGFALSQGLPQLSQSSIKAIPFQITVAKGKEQYRAQIVGFTDRISSVLVPQGFMQAMNKRYGDTTANRSSRLILKVKDPSDQRFVDFLKAKNYTTNEDQLRWNRIRTAVQAIVTSVGAVALIVVGMAVLAFILFIELTVQRAAGHIRLMKQLGYAPKTLKKILNRFFLPWLGSAVIVAAGIALACHLVLAQWLSKMELRISITDAWILPVLLVLILALLWLLLRRSVSRILNRI</sequence>
<keyword evidence="1" id="KW-0472">Membrane</keyword>
<gene>
    <name evidence="2" type="ORF">B0I18_1011097</name>
</gene>
<dbReference type="EMBL" id="PYGD01000001">
    <property type="protein sequence ID" value="PSK94934.1"/>
    <property type="molecule type" value="Genomic_DNA"/>
</dbReference>
<protein>
    <recommendedName>
        <fullName evidence="4">FtsX-like permease family protein</fullName>
    </recommendedName>
</protein>
<dbReference type="AlphaFoldDB" id="A0A2P8DCJ9"/>
<evidence type="ECO:0000256" key="1">
    <source>
        <dbReference type="SAM" id="Phobius"/>
    </source>
</evidence>
<keyword evidence="1" id="KW-0812">Transmembrane</keyword>
<dbReference type="Proteomes" id="UP000240572">
    <property type="component" value="Unassembled WGS sequence"/>
</dbReference>
<evidence type="ECO:0000313" key="3">
    <source>
        <dbReference type="Proteomes" id="UP000240572"/>
    </source>
</evidence>
<keyword evidence="3" id="KW-1185">Reference proteome</keyword>
<organism evidence="2 3">
    <name type="scientific">Taibaiella chishuiensis</name>
    <dbReference type="NCBI Taxonomy" id="1434707"/>
    <lineage>
        <taxon>Bacteria</taxon>
        <taxon>Pseudomonadati</taxon>
        <taxon>Bacteroidota</taxon>
        <taxon>Chitinophagia</taxon>
        <taxon>Chitinophagales</taxon>
        <taxon>Chitinophagaceae</taxon>
        <taxon>Taibaiella</taxon>
    </lineage>
</organism>
<accession>A0A2P8DCJ9</accession>
<keyword evidence="1" id="KW-1133">Transmembrane helix</keyword>
<name>A0A2P8DCJ9_9BACT</name>
<feature type="transmembrane region" description="Helical" evidence="1">
    <location>
        <begin position="366"/>
        <end position="384"/>
    </location>
</feature>
<reference evidence="2 3" key="1">
    <citation type="submission" date="2018-03" db="EMBL/GenBank/DDBJ databases">
        <title>Genomic Encyclopedia of Type Strains, Phase III (KMG-III): the genomes of soil and plant-associated and newly described type strains.</title>
        <authorList>
            <person name="Whitman W."/>
        </authorList>
    </citation>
    <scope>NUCLEOTIDE SEQUENCE [LARGE SCALE GENOMIC DNA]</scope>
    <source>
        <strain evidence="2 3">CGMCC 1.12700</strain>
    </source>
</reference>
<feature type="transmembrane region" description="Helical" evidence="1">
    <location>
        <begin position="277"/>
        <end position="300"/>
    </location>
</feature>
<feature type="transmembrane region" description="Helical" evidence="1">
    <location>
        <begin position="328"/>
        <end position="354"/>
    </location>
</feature>